<name>A0AA44Q6A7_BACCE</name>
<dbReference type="AlphaFoldDB" id="A0AA44Q6A7"/>
<evidence type="ECO:0000256" key="2">
    <source>
        <dbReference type="SAM" id="SignalP"/>
    </source>
</evidence>
<protein>
    <recommendedName>
        <fullName evidence="5">N-acetylmuramoyl-L-alanine amidase</fullName>
    </recommendedName>
</protein>
<proteinExistence type="predicted"/>
<evidence type="ECO:0008006" key="5">
    <source>
        <dbReference type="Google" id="ProtNLM"/>
    </source>
</evidence>
<keyword evidence="2" id="KW-0732">Signal</keyword>
<gene>
    <name evidence="3" type="ORF">COK38_26835</name>
</gene>
<dbReference type="EMBL" id="NVBO01000440">
    <property type="protein sequence ID" value="PFR83256.1"/>
    <property type="molecule type" value="Genomic_DNA"/>
</dbReference>
<evidence type="ECO:0000313" key="3">
    <source>
        <dbReference type="EMBL" id="PFR83256.1"/>
    </source>
</evidence>
<feature type="non-terminal residue" evidence="3">
    <location>
        <position position="82"/>
    </location>
</feature>
<feature type="chain" id="PRO_5041424162" description="N-acetylmuramoyl-L-alanine amidase" evidence="2">
    <location>
        <begin position="24"/>
        <end position="82"/>
    </location>
</feature>
<accession>A0AA44Q6A7</accession>
<feature type="region of interest" description="Disordered" evidence="1">
    <location>
        <begin position="39"/>
        <end position="82"/>
    </location>
</feature>
<sequence>MKKKLPVIILSSALLLSPIHSYANTEINKNALHTEEQTNTVTTNESLNDTSQKNNLSTDNKEQIPEKNRTTDNKEQIQEKNG</sequence>
<evidence type="ECO:0000313" key="4">
    <source>
        <dbReference type="Proteomes" id="UP000226357"/>
    </source>
</evidence>
<organism evidence="3 4">
    <name type="scientific">Bacillus cereus</name>
    <dbReference type="NCBI Taxonomy" id="1396"/>
    <lineage>
        <taxon>Bacteria</taxon>
        <taxon>Bacillati</taxon>
        <taxon>Bacillota</taxon>
        <taxon>Bacilli</taxon>
        <taxon>Bacillales</taxon>
        <taxon>Bacillaceae</taxon>
        <taxon>Bacillus</taxon>
        <taxon>Bacillus cereus group</taxon>
    </lineage>
</organism>
<dbReference type="Proteomes" id="UP000226357">
    <property type="component" value="Unassembled WGS sequence"/>
</dbReference>
<reference evidence="3 4" key="1">
    <citation type="submission" date="2017-09" db="EMBL/GenBank/DDBJ databases">
        <title>Large-scale bioinformatics analysis of Bacillus genomes uncovers conserved roles of natural products in bacterial physiology.</title>
        <authorList>
            <consortium name="Agbiome Team Llc"/>
            <person name="Bleich R.M."/>
            <person name="Grubbs K.J."/>
            <person name="Santa Maria K.C."/>
            <person name="Allen S.E."/>
            <person name="Farag S."/>
            <person name="Shank E.A."/>
            <person name="Bowers A."/>
        </authorList>
    </citation>
    <scope>NUCLEOTIDE SEQUENCE [LARGE SCALE GENOMIC DNA]</scope>
    <source>
        <strain evidence="3 4">AFS067272</strain>
    </source>
</reference>
<feature type="compositionally biased region" description="Basic and acidic residues" evidence="1">
    <location>
        <begin position="59"/>
        <end position="82"/>
    </location>
</feature>
<feature type="compositionally biased region" description="Polar residues" evidence="1">
    <location>
        <begin position="46"/>
        <end position="58"/>
    </location>
</feature>
<comment type="caution">
    <text evidence="3">The sequence shown here is derived from an EMBL/GenBank/DDBJ whole genome shotgun (WGS) entry which is preliminary data.</text>
</comment>
<evidence type="ECO:0000256" key="1">
    <source>
        <dbReference type="SAM" id="MobiDB-lite"/>
    </source>
</evidence>
<feature type="signal peptide" evidence="2">
    <location>
        <begin position="1"/>
        <end position="23"/>
    </location>
</feature>